<dbReference type="Pfam" id="PF01739">
    <property type="entry name" value="CheR"/>
    <property type="match status" value="1"/>
</dbReference>
<dbReference type="AlphaFoldDB" id="A0A9J6P1Y0"/>
<evidence type="ECO:0000313" key="3">
    <source>
        <dbReference type="Proteomes" id="UP001056429"/>
    </source>
</evidence>
<comment type="caution">
    <text evidence="2">The sequence shown here is derived from an EMBL/GenBank/DDBJ whole genome shotgun (WGS) entry which is preliminary data.</text>
</comment>
<dbReference type="GO" id="GO:0008757">
    <property type="term" value="F:S-adenosylmethionine-dependent methyltransferase activity"/>
    <property type="evidence" value="ECO:0007669"/>
    <property type="project" value="InterPro"/>
</dbReference>
<gene>
    <name evidence="2" type="ORF">KDK92_07145</name>
</gene>
<dbReference type="PANTHER" id="PTHR24422:SF8">
    <property type="entry name" value="CHEMOTAXIS PROTEIN"/>
    <property type="match status" value="1"/>
</dbReference>
<sequence>MIIYFEGVVIVISKNDVILDNEDIEIQLFLEAIFQKYDYDFRDYSRAHIKRRILSKKVRDNFSSISEMQHRVIYDELFFLEMLSEFSINVTEMFRDPEFFLYFRKEVVPYLMTYPRLKIWHAGCSTGEEVYSMAILLKEEGLLERCQIYATDFNEKVLKKAEEGIFSMESIKDYTRNYIEAGGKKDFSDYYIAKYESAIINQSLKKHIMFNEHNLVVDQVFGEMNVIICRNVLIYFNKELQNKVLNLFDESLPKGGILCLGSKETLKNSNTMINFEVYDEMSKVYRKKFQGLNL</sequence>
<proteinExistence type="predicted"/>
<dbReference type="InterPro" id="IPR022642">
    <property type="entry name" value="CheR_C"/>
</dbReference>
<evidence type="ECO:0000313" key="2">
    <source>
        <dbReference type="EMBL" id="MCM1989512.1"/>
    </source>
</evidence>
<dbReference type="SMART" id="SM00138">
    <property type="entry name" value="MeTrc"/>
    <property type="match status" value="1"/>
</dbReference>
<dbReference type="Pfam" id="PF03705">
    <property type="entry name" value="CheR_N"/>
    <property type="match status" value="1"/>
</dbReference>
<dbReference type="Proteomes" id="UP001056429">
    <property type="component" value="Unassembled WGS sequence"/>
</dbReference>
<dbReference type="PROSITE" id="PS50123">
    <property type="entry name" value="CHER"/>
    <property type="match status" value="1"/>
</dbReference>
<accession>A0A9J6P1Y0</accession>
<dbReference type="InterPro" id="IPR050903">
    <property type="entry name" value="Bact_Chemotaxis_MeTrfase"/>
</dbReference>
<reference evidence="2" key="1">
    <citation type="journal article" date="2021" name="mSystems">
        <title>Bacteria and Archaea Synergistically Convert Glycine Betaine to Biogenic Methane in the Formosa Cold Seep of the South China Sea.</title>
        <authorList>
            <person name="Li L."/>
            <person name="Zhang W."/>
            <person name="Zhang S."/>
            <person name="Song L."/>
            <person name="Sun Q."/>
            <person name="Zhang H."/>
            <person name="Xiang H."/>
            <person name="Dong X."/>
        </authorList>
    </citation>
    <scope>NUCLEOTIDE SEQUENCE</scope>
    <source>
        <strain evidence="2">ZWT</strain>
    </source>
</reference>
<protein>
    <submittedName>
        <fullName evidence="2">Protein-glutamate O-methyltransferase CheR</fullName>
    </submittedName>
</protein>
<dbReference type="InterPro" id="IPR029063">
    <property type="entry name" value="SAM-dependent_MTases_sf"/>
</dbReference>
<reference evidence="2" key="2">
    <citation type="submission" date="2021-04" db="EMBL/GenBank/DDBJ databases">
        <authorList>
            <person name="Dong X."/>
        </authorList>
    </citation>
    <scope>NUCLEOTIDE SEQUENCE</scope>
    <source>
        <strain evidence="2">ZWT</strain>
    </source>
</reference>
<dbReference type="PANTHER" id="PTHR24422">
    <property type="entry name" value="CHEMOTAXIS PROTEIN METHYLTRANSFERASE"/>
    <property type="match status" value="1"/>
</dbReference>
<keyword evidence="3" id="KW-1185">Reference proteome</keyword>
<evidence type="ECO:0000259" key="1">
    <source>
        <dbReference type="PROSITE" id="PS50123"/>
    </source>
</evidence>
<dbReference type="SUPFAM" id="SSF53335">
    <property type="entry name" value="S-adenosyl-L-methionine-dependent methyltransferases"/>
    <property type="match status" value="1"/>
</dbReference>
<dbReference type="EMBL" id="JAGSOJ010000001">
    <property type="protein sequence ID" value="MCM1989512.1"/>
    <property type="molecule type" value="Genomic_DNA"/>
</dbReference>
<dbReference type="Gene3D" id="3.40.50.150">
    <property type="entry name" value="Vaccinia Virus protein VP39"/>
    <property type="match status" value="1"/>
</dbReference>
<dbReference type="InterPro" id="IPR000780">
    <property type="entry name" value="CheR_MeTrfase"/>
</dbReference>
<feature type="domain" description="CheR-type methyltransferase" evidence="1">
    <location>
        <begin position="14"/>
        <end position="288"/>
    </location>
</feature>
<organism evidence="2 3">
    <name type="scientific">Oceanirhabdus seepicola</name>
    <dbReference type="NCBI Taxonomy" id="2828781"/>
    <lineage>
        <taxon>Bacteria</taxon>
        <taxon>Bacillati</taxon>
        <taxon>Bacillota</taxon>
        <taxon>Clostridia</taxon>
        <taxon>Eubacteriales</taxon>
        <taxon>Clostridiaceae</taxon>
        <taxon>Oceanirhabdus</taxon>
    </lineage>
</organism>
<dbReference type="InterPro" id="IPR022641">
    <property type="entry name" value="CheR_N"/>
</dbReference>
<dbReference type="PRINTS" id="PR00996">
    <property type="entry name" value="CHERMTFRASE"/>
</dbReference>
<name>A0A9J6P1Y0_9CLOT</name>